<feature type="transmembrane region" description="Helical" evidence="1">
    <location>
        <begin position="66"/>
        <end position="83"/>
    </location>
</feature>
<accession>A0A839AHT2</accession>
<keyword evidence="1" id="KW-0472">Membrane</keyword>
<keyword evidence="1" id="KW-1133">Transmembrane helix</keyword>
<proteinExistence type="predicted"/>
<dbReference type="EMBL" id="JACFXV010000063">
    <property type="protein sequence ID" value="MBA5778472.1"/>
    <property type="molecule type" value="Genomic_DNA"/>
</dbReference>
<evidence type="ECO:0000313" key="2">
    <source>
        <dbReference type="EMBL" id="MBA5778472.1"/>
    </source>
</evidence>
<reference evidence="2 3" key="1">
    <citation type="submission" date="2020-07" db="EMBL/GenBank/DDBJ databases">
        <title>Stappia sp., F7233, whole genome shotgun sequencing project.</title>
        <authorList>
            <person name="Jiang S."/>
            <person name="Liu Z.W."/>
            <person name="Du Z.J."/>
        </authorList>
    </citation>
    <scope>NUCLEOTIDE SEQUENCE [LARGE SCALE GENOMIC DNA]</scope>
    <source>
        <strain evidence="2 3">F7233</strain>
    </source>
</reference>
<organism evidence="2 3">
    <name type="scientific">Stappia albiluteola</name>
    <dbReference type="NCBI Taxonomy" id="2758565"/>
    <lineage>
        <taxon>Bacteria</taxon>
        <taxon>Pseudomonadati</taxon>
        <taxon>Pseudomonadota</taxon>
        <taxon>Alphaproteobacteria</taxon>
        <taxon>Hyphomicrobiales</taxon>
        <taxon>Stappiaceae</taxon>
        <taxon>Stappia</taxon>
    </lineage>
</organism>
<dbReference type="AlphaFoldDB" id="A0A839AHT2"/>
<keyword evidence="3" id="KW-1185">Reference proteome</keyword>
<protein>
    <submittedName>
        <fullName evidence="2">Uncharacterized protein</fullName>
    </submittedName>
</protein>
<dbReference type="RefSeq" id="WP_182166767.1">
    <property type="nucleotide sequence ID" value="NZ_JACFXV010000063.1"/>
</dbReference>
<sequence length="84" mass="9411">MSKREELDREKTEEARRALRAVERDSETILPSSVARAADTARDHFMAGDKDPDDAIEVWGSRIGRIAGLFFAIGLVIYLAVTYL</sequence>
<name>A0A839AHT2_9HYPH</name>
<comment type="caution">
    <text evidence="2">The sequence shown here is derived from an EMBL/GenBank/DDBJ whole genome shotgun (WGS) entry which is preliminary data.</text>
</comment>
<evidence type="ECO:0000313" key="3">
    <source>
        <dbReference type="Proteomes" id="UP000541109"/>
    </source>
</evidence>
<dbReference type="Proteomes" id="UP000541109">
    <property type="component" value="Unassembled WGS sequence"/>
</dbReference>
<keyword evidence="1" id="KW-0812">Transmembrane</keyword>
<gene>
    <name evidence="2" type="ORF">H2509_15180</name>
</gene>
<evidence type="ECO:0000256" key="1">
    <source>
        <dbReference type="SAM" id="Phobius"/>
    </source>
</evidence>